<organism evidence="2 3">
    <name type="scientific">Rickettsia bellii str. RML An4</name>
    <dbReference type="NCBI Taxonomy" id="1359193"/>
    <lineage>
        <taxon>Bacteria</taxon>
        <taxon>Pseudomonadati</taxon>
        <taxon>Pseudomonadota</taxon>
        <taxon>Alphaproteobacteria</taxon>
        <taxon>Rickettsiales</taxon>
        <taxon>Rickettsiaceae</taxon>
        <taxon>Rickettsieae</taxon>
        <taxon>Rickettsia</taxon>
        <taxon>belli group</taxon>
    </lineage>
</organism>
<accession>A0A0F3QEE8</accession>
<dbReference type="PANTHER" id="PTHR15032:SF4">
    <property type="entry name" value="N-ACYL-PHOSPHATIDYLETHANOLAMINE-HYDROLYZING PHOSPHOLIPASE D"/>
    <property type="match status" value="1"/>
</dbReference>
<dbReference type="SUPFAM" id="SSF56281">
    <property type="entry name" value="Metallo-hydrolase/oxidoreductase"/>
    <property type="match status" value="1"/>
</dbReference>
<reference evidence="2 3" key="1">
    <citation type="submission" date="2015-02" db="EMBL/GenBank/DDBJ databases">
        <title>Genome Sequencing of Rickettsiales.</title>
        <authorList>
            <person name="Daugherty S.C."/>
            <person name="Su Q."/>
            <person name="Abolude K."/>
            <person name="Beier-Sexton M."/>
            <person name="Carlyon J.A."/>
            <person name="Carter R."/>
            <person name="Day N.P."/>
            <person name="Dumler S.J."/>
            <person name="Dyachenko V."/>
            <person name="Godinez A."/>
            <person name="Kurtti T.J."/>
            <person name="Lichay M."/>
            <person name="Mullins K.E."/>
            <person name="Ott S."/>
            <person name="Pappas-Brown V."/>
            <person name="Paris D.H."/>
            <person name="Patel P."/>
            <person name="Richards A.L."/>
            <person name="Sadzewicz L."/>
            <person name="Sears K."/>
            <person name="Seidman D."/>
            <person name="Sengamalay N."/>
            <person name="Stenos J."/>
            <person name="Tallon L.J."/>
            <person name="Vincent G."/>
            <person name="Fraser C.M."/>
            <person name="Munderloh U."/>
            <person name="Dunning-Hotopp J.C."/>
        </authorList>
    </citation>
    <scope>NUCLEOTIDE SEQUENCE [LARGE SCALE GENOMIC DNA]</scope>
    <source>
        <strain evidence="2 3">RML An4</strain>
    </source>
</reference>
<dbReference type="Gene3D" id="3.60.15.10">
    <property type="entry name" value="Ribonuclease Z/Hydroxyacylglutathione hydrolase-like"/>
    <property type="match status" value="1"/>
</dbReference>
<dbReference type="PANTHER" id="PTHR15032">
    <property type="entry name" value="N-ACYL-PHOSPHATIDYLETHANOLAMINE-HYDROLYZING PHOSPHOLIPASE D"/>
    <property type="match status" value="1"/>
</dbReference>
<comment type="caution">
    <text evidence="2">The sequence shown here is derived from an EMBL/GenBank/DDBJ whole genome shotgun (WGS) entry which is preliminary data.</text>
</comment>
<dbReference type="InterPro" id="IPR001279">
    <property type="entry name" value="Metallo-B-lactamas"/>
</dbReference>
<dbReference type="Proteomes" id="UP000033661">
    <property type="component" value="Unassembled WGS sequence"/>
</dbReference>
<evidence type="ECO:0000313" key="2">
    <source>
        <dbReference type="EMBL" id="KJV90541.1"/>
    </source>
</evidence>
<dbReference type="InterPro" id="IPR036866">
    <property type="entry name" value="RibonucZ/Hydroxyglut_hydro"/>
</dbReference>
<evidence type="ECO:0000313" key="3">
    <source>
        <dbReference type="Proteomes" id="UP000033661"/>
    </source>
</evidence>
<gene>
    <name evidence="2" type="ORF">RBEAN4_1547</name>
</gene>
<protein>
    <submittedName>
        <fullName evidence="2">Beta-lactamase superfamily domain protein</fullName>
    </submittedName>
</protein>
<feature type="domain" description="Metallo-beta-lactamase" evidence="1">
    <location>
        <begin position="67"/>
        <end position="127"/>
    </location>
</feature>
<sequence length="145" mass="16845">MFYNLDPNIKPKNLLDILKWKMTSKKSEWLPLSESITTDIPPITHDKNVRVSYVGHVTFLIQVQGLNILTDPVWSERASPFTFAGPKRIVKPGIDFADLPKIDFILISHNHYDHLDIKTIKDLWLRDKPKIITPLKNDIIIKKTY</sequence>
<name>A0A0F3QEE8_RICBE</name>
<dbReference type="PATRIC" id="fig|1359193.3.peg.1501"/>
<dbReference type="AlphaFoldDB" id="A0A0F3QEE8"/>
<dbReference type="GO" id="GO:0005737">
    <property type="term" value="C:cytoplasm"/>
    <property type="evidence" value="ECO:0007669"/>
    <property type="project" value="TreeGrafter"/>
</dbReference>
<dbReference type="Pfam" id="PF12706">
    <property type="entry name" value="Lactamase_B_2"/>
    <property type="match status" value="1"/>
</dbReference>
<keyword evidence="3" id="KW-1185">Reference proteome</keyword>
<dbReference type="EMBL" id="LAOI01000001">
    <property type="protein sequence ID" value="KJV90541.1"/>
    <property type="molecule type" value="Genomic_DNA"/>
</dbReference>
<proteinExistence type="predicted"/>
<evidence type="ECO:0000259" key="1">
    <source>
        <dbReference type="Pfam" id="PF12706"/>
    </source>
</evidence>